<feature type="region of interest" description="Disordered" evidence="1">
    <location>
        <begin position="1"/>
        <end position="45"/>
    </location>
</feature>
<name>A0ABU6RHG5_9FABA</name>
<dbReference type="Proteomes" id="UP001341840">
    <property type="component" value="Unassembled WGS sequence"/>
</dbReference>
<proteinExistence type="predicted"/>
<dbReference type="EMBL" id="JASCZI010030512">
    <property type="protein sequence ID" value="MED6123256.1"/>
    <property type="molecule type" value="Genomic_DNA"/>
</dbReference>
<evidence type="ECO:0000313" key="2">
    <source>
        <dbReference type="EMBL" id="MED6123256.1"/>
    </source>
</evidence>
<organism evidence="2 3">
    <name type="scientific">Stylosanthes scabra</name>
    <dbReference type="NCBI Taxonomy" id="79078"/>
    <lineage>
        <taxon>Eukaryota</taxon>
        <taxon>Viridiplantae</taxon>
        <taxon>Streptophyta</taxon>
        <taxon>Embryophyta</taxon>
        <taxon>Tracheophyta</taxon>
        <taxon>Spermatophyta</taxon>
        <taxon>Magnoliopsida</taxon>
        <taxon>eudicotyledons</taxon>
        <taxon>Gunneridae</taxon>
        <taxon>Pentapetalae</taxon>
        <taxon>rosids</taxon>
        <taxon>fabids</taxon>
        <taxon>Fabales</taxon>
        <taxon>Fabaceae</taxon>
        <taxon>Papilionoideae</taxon>
        <taxon>50 kb inversion clade</taxon>
        <taxon>dalbergioids sensu lato</taxon>
        <taxon>Dalbergieae</taxon>
        <taxon>Pterocarpus clade</taxon>
        <taxon>Stylosanthes</taxon>
    </lineage>
</organism>
<gene>
    <name evidence="2" type="ORF">PIB30_047478</name>
</gene>
<comment type="caution">
    <text evidence="2">The sequence shown here is derived from an EMBL/GenBank/DDBJ whole genome shotgun (WGS) entry which is preliminary data.</text>
</comment>
<reference evidence="2 3" key="1">
    <citation type="journal article" date="2023" name="Plants (Basel)">
        <title>Bridging the Gap: Combining Genomics and Transcriptomics Approaches to Understand Stylosanthes scabra, an Orphan Legume from the Brazilian Caatinga.</title>
        <authorList>
            <person name="Ferreira-Neto J.R.C."/>
            <person name="da Silva M.D."/>
            <person name="Binneck E."/>
            <person name="de Melo N.F."/>
            <person name="da Silva R.H."/>
            <person name="de Melo A.L.T.M."/>
            <person name="Pandolfi V."/>
            <person name="Bustamante F.O."/>
            <person name="Brasileiro-Vidal A.C."/>
            <person name="Benko-Iseppon A.M."/>
        </authorList>
    </citation>
    <scope>NUCLEOTIDE SEQUENCE [LARGE SCALE GENOMIC DNA]</scope>
    <source>
        <tissue evidence="2">Leaves</tissue>
    </source>
</reference>
<protein>
    <submittedName>
        <fullName evidence="2">Uncharacterized protein</fullName>
    </submittedName>
</protein>
<keyword evidence="3" id="KW-1185">Reference proteome</keyword>
<sequence length="71" mass="7481">MEVVKNGERNGKIIKKAWKPTLGMATGTHGGGDMPPRSPPRTPISALRPRLIPVVGNGDPILPSGDTDIRG</sequence>
<evidence type="ECO:0000313" key="3">
    <source>
        <dbReference type="Proteomes" id="UP001341840"/>
    </source>
</evidence>
<accession>A0ABU6RHG5</accession>
<feature type="compositionally biased region" description="Basic and acidic residues" evidence="1">
    <location>
        <begin position="1"/>
        <end position="11"/>
    </location>
</feature>
<feature type="non-terminal residue" evidence="2">
    <location>
        <position position="71"/>
    </location>
</feature>
<evidence type="ECO:0000256" key="1">
    <source>
        <dbReference type="SAM" id="MobiDB-lite"/>
    </source>
</evidence>